<sequence>MWKELQREPLNHKKKGQGEGEMDIIGLGKPVKDFLITLQKMPPEDQGTWLDDYSSQCGGKVATAIVAAARLGMQTAMCGVVGSDGKGDAIIEDFAYHNVDTTYVIREEGKTSPYCICIAEKESESRRFLADRGTAGNFDEEQLDFDYIKKAKAIHLENGDAASRKAAAFARENHILVSMDADSYTPQIEEMEELCDIFIGSAFYFNQRFQGKVTYKEGLLEIAEKGCSVVIFTQGSKGCVGIAEGEYFELPAYRNVPVVDTTGAGDVFHGAFLSAYLNGFKAEESARFASAVSAIKITKIGGRAGIPDWKMTMHFMDTGKIERENELDERVQYYRRRVL</sequence>
<feature type="compositionally biased region" description="Basic and acidic residues" evidence="3">
    <location>
        <begin position="1"/>
        <end position="11"/>
    </location>
</feature>
<dbReference type="InterPro" id="IPR011611">
    <property type="entry name" value="PfkB_dom"/>
</dbReference>
<dbReference type="Pfam" id="PF00294">
    <property type="entry name" value="PfkB"/>
    <property type="match status" value="1"/>
</dbReference>
<feature type="domain" description="Carbohydrate kinase PfkB" evidence="4">
    <location>
        <begin position="52"/>
        <end position="308"/>
    </location>
</feature>
<dbReference type="PROSITE" id="PS00584">
    <property type="entry name" value="PFKB_KINASES_2"/>
    <property type="match status" value="1"/>
</dbReference>
<dbReference type="RefSeq" id="WP_118109165.1">
    <property type="nucleotide sequence ID" value="NZ_QRTF01000007.1"/>
</dbReference>
<gene>
    <name evidence="5" type="ORF">DWY96_04905</name>
</gene>
<dbReference type="PANTHER" id="PTHR42774">
    <property type="entry name" value="PHOSPHOTRANSFERASE SYSTEM TRANSPORT PROTEIN"/>
    <property type="match status" value="1"/>
</dbReference>
<dbReference type="Gene3D" id="3.40.1190.20">
    <property type="match status" value="1"/>
</dbReference>
<evidence type="ECO:0000256" key="2">
    <source>
        <dbReference type="ARBA" id="ARBA00022777"/>
    </source>
</evidence>
<dbReference type="AlphaFoldDB" id="A0A412BDH5"/>
<evidence type="ECO:0000259" key="4">
    <source>
        <dbReference type="Pfam" id="PF00294"/>
    </source>
</evidence>
<name>A0A412BDH5_9FIRM</name>
<protein>
    <submittedName>
        <fullName evidence="5">Carbohydrate kinase family protein</fullName>
    </submittedName>
</protein>
<reference evidence="5 6" key="1">
    <citation type="submission" date="2018-08" db="EMBL/GenBank/DDBJ databases">
        <title>A genome reference for cultivated species of the human gut microbiota.</title>
        <authorList>
            <person name="Zou Y."/>
            <person name="Xue W."/>
            <person name="Luo G."/>
        </authorList>
    </citation>
    <scope>NUCLEOTIDE SEQUENCE [LARGE SCALE GENOMIC DNA]</scope>
    <source>
        <strain evidence="5 6">AF28-15</strain>
    </source>
</reference>
<dbReference type="InterPro" id="IPR052562">
    <property type="entry name" value="Ketohexokinase-related"/>
</dbReference>
<dbReference type="SUPFAM" id="SSF53613">
    <property type="entry name" value="Ribokinase-like"/>
    <property type="match status" value="1"/>
</dbReference>
<dbReference type="InterPro" id="IPR029056">
    <property type="entry name" value="Ribokinase-like"/>
</dbReference>
<dbReference type="GO" id="GO:0016301">
    <property type="term" value="F:kinase activity"/>
    <property type="evidence" value="ECO:0007669"/>
    <property type="project" value="UniProtKB-KW"/>
</dbReference>
<dbReference type="PANTHER" id="PTHR42774:SF3">
    <property type="entry name" value="KETOHEXOKINASE"/>
    <property type="match status" value="1"/>
</dbReference>
<keyword evidence="2 5" id="KW-0418">Kinase</keyword>
<proteinExistence type="predicted"/>
<dbReference type="EMBL" id="QRTF01000007">
    <property type="protein sequence ID" value="RGQ52008.1"/>
    <property type="molecule type" value="Genomic_DNA"/>
</dbReference>
<organism evidence="5 6">
    <name type="scientific">Roseburia inulinivorans</name>
    <dbReference type="NCBI Taxonomy" id="360807"/>
    <lineage>
        <taxon>Bacteria</taxon>
        <taxon>Bacillati</taxon>
        <taxon>Bacillota</taxon>
        <taxon>Clostridia</taxon>
        <taxon>Lachnospirales</taxon>
        <taxon>Lachnospiraceae</taxon>
        <taxon>Roseburia</taxon>
    </lineage>
</organism>
<comment type="caution">
    <text evidence="5">The sequence shown here is derived from an EMBL/GenBank/DDBJ whole genome shotgun (WGS) entry which is preliminary data.</text>
</comment>
<dbReference type="Proteomes" id="UP000283738">
    <property type="component" value="Unassembled WGS sequence"/>
</dbReference>
<evidence type="ECO:0000313" key="6">
    <source>
        <dbReference type="Proteomes" id="UP000283738"/>
    </source>
</evidence>
<dbReference type="InterPro" id="IPR002173">
    <property type="entry name" value="Carboh/pur_kinase_PfkB_CS"/>
</dbReference>
<feature type="region of interest" description="Disordered" evidence="3">
    <location>
        <begin position="1"/>
        <end position="22"/>
    </location>
</feature>
<accession>A0A412BDH5</accession>
<evidence type="ECO:0000313" key="5">
    <source>
        <dbReference type="EMBL" id="RGQ52008.1"/>
    </source>
</evidence>
<evidence type="ECO:0000256" key="3">
    <source>
        <dbReference type="SAM" id="MobiDB-lite"/>
    </source>
</evidence>
<evidence type="ECO:0000256" key="1">
    <source>
        <dbReference type="ARBA" id="ARBA00022679"/>
    </source>
</evidence>
<keyword evidence="1" id="KW-0808">Transferase</keyword>